<proteinExistence type="predicted"/>
<protein>
    <submittedName>
        <fullName evidence="2">Uncharacterized protein</fullName>
    </submittedName>
</protein>
<evidence type="ECO:0000313" key="2">
    <source>
        <dbReference type="EMBL" id="MBP2373365.1"/>
    </source>
</evidence>
<feature type="region of interest" description="Disordered" evidence="1">
    <location>
        <begin position="37"/>
        <end position="77"/>
    </location>
</feature>
<gene>
    <name evidence="2" type="ORF">JOF46_001277</name>
</gene>
<evidence type="ECO:0000313" key="3">
    <source>
        <dbReference type="Proteomes" id="UP000766570"/>
    </source>
</evidence>
<keyword evidence="3" id="KW-1185">Reference proteome</keyword>
<name>A0ABS4WAX9_9MICC</name>
<dbReference type="EMBL" id="JAGIOE010000001">
    <property type="protein sequence ID" value="MBP2373365.1"/>
    <property type="molecule type" value="Genomic_DNA"/>
</dbReference>
<dbReference type="RefSeq" id="WP_209906554.1">
    <property type="nucleotide sequence ID" value="NZ_BAAAMI010000005.1"/>
</dbReference>
<evidence type="ECO:0000256" key="1">
    <source>
        <dbReference type="SAM" id="MobiDB-lite"/>
    </source>
</evidence>
<reference evidence="2 3" key="1">
    <citation type="submission" date="2021-03" db="EMBL/GenBank/DDBJ databases">
        <title>Sequencing the genomes of 1000 actinobacteria strains.</title>
        <authorList>
            <person name="Klenk H.-P."/>
        </authorList>
    </citation>
    <scope>NUCLEOTIDE SEQUENCE [LARGE SCALE GENOMIC DNA]</scope>
    <source>
        <strain evidence="2 3">DSM 15454</strain>
    </source>
</reference>
<comment type="caution">
    <text evidence="2">The sequence shown here is derived from an EMBL/GenBank/DDBJ whole genome shotgun (WGS) entry which is preliminary data.</text>
</comment>
<dbReference type="Proteomes" id="UP000766570">
    <property type="component" value="Unassembled WGS sequence"/>
</dbReference>
<accession>A0ABS4WAX9</accession>
<feature type="compositionally biased region" description="Basic and acidic residues" evidence="1">
    <location>
        <begin position="67"/>
        <end position="77"/>
    </location>
</feature>
<sequence length="77" mass="8349">MVFSIVWRGSTTSNSARHTRFREPLRVDVCREFAGKRAGANGGTAQPASKPGLAAVAPMPHHGKSRGNKDVEAENRY</sequence>
<organism evidence="2 3">
    <name type="scientific">Paeniglutamicibacter psychrophenolicus</name>
    <dbReference type="NCBI Taxonomy" id="257454"/>
    <lineage>
        <taxon>Bacteria</taxon>
        <taxon>Bacillati</taxon>
        <taxon>Actinomycetota</taxon>
        <taxon>Actinomycetes</taxon>
        <taxon>Micrococcales</taxon>
        <taxon>Micrococcaceae</taxon>
        <taxon>Paeniglutamicibacter</taxon>
    </lineage>
</organism>